<dbReference type="EMBL" id="KL648677">
    <property type="protein sequence ID" value="KEY65968.1"/>
    <property type="molecule type" value="Genomic_DNA"/>
</dbReference>
<feature type="region of interest" description="Disordered" evidence="1">
    <location>
        <begin position="108"/>
        <end position="134"/>
    </location>
</feature>
<evidence type="ECO:0000313" key="2">
    <source>
        <dbReference type="EMBL" id="KEY65968.1"/>
    </source>
</evidence>
<accession>A0A084AKY9</accession>
<name>A0A084AKY9_STACB</name>
<sequence length="134" mass="14535">MQSESQFAMGNPQSPFPTAYCCLITVPGCNPAAWDAAKKYWWCSRCPSSPLLLDLIHPTPLARIHSMPCLEVRTQCMDTHASMAATAMGDNDGASCMRAGITNSTLPPMLDKQLSNKRRHGNLGSSPYTSSLCL</sequence>
<evidence type="ECO:0000256" key="1">
    <source>
        <dbReference type="SAM" id="MobiDB-lite"/>
    </source>
</evidence>
<proteinExistence type="predicted"/>
<gene>
    <name evidence="2" type="ORF">S7711_11060</name>
</gene>
<dbReference type="AlphaFoldDB" id="A0A084AKY9"/>
<dbReference type="HOGENOM" id="CLU_1897562_0_0_1"/>
<protein>
    <submittedName>
        <fullName evidence="2">Uncharacterized protein</fullName>
    </submittedName>
</protein>
<evidence type="ECO:0000313" key="3">
    <source>
        <dbReference type="Proteomes" id="UP000028045"/>
    </source>
</evidence>
<dbReference type="Proteomes" id="UP000028045">
    <property type="component" value="Unassembled WGS sequence"/>
</dbReference>
<reference evidence="2 3" key="1">
    <citation type="journal article" date="2014" name="BMC Genomics">
        <title>Comparative genome sequencing reveals chemotype-specific gene clusters in the toxigenic black mold Stachybotrys.</title>
        <authorList>
            <person name="Semeiks J."/>
            <person name="Borek D."/>
            <person name="Otwinowski Z."/>
            <person name="Grishin N.V."/>
        </authorList>
    </citation>
    <scope>NUCLEOTIDE SEQUENCE [LARGE SCALE GENOMIC DNA]</scope>
    <source>
        <strain evidence="3">CBS 109288 / IBT 7711</strain>
    </source>
</reference>
<organism evidence="2 3">
    <name type="scientific">Stachybotrys chartarum (strain CBS 109288 / IBT 7711)</name>
    <name type="common">Toxic black mold</name>
    <name type="synonym">Stilbospora chartarum</name>
    <dbReference type="NCBI Taxonomy" id="1280523"/>
    <lineage>
        <taxon>Eukaryota</taxon>
        <taxon>Fungi</taxon>
        <taxon>Dikarya</taxon>
        <taxon>Ascomycota</taxon>
        <taxon>Pezizomycotina</taxon>
        <taxon>Sordariomycetes</taxon>
        <taxon>Hypocreomycetidae</taxon>
        <taxon>Hypocreales</taxon>
        <taxon>Stachybotryaceae</taxon>
        <taxon>Stachybotrys</taxon>
    </lineage>
</organism>
<feature type="compositionally biased region" description="Polar residues" evidence="1">
    <location>
        <begin position="123"/>
        <end position="134"/>
    </location>
</feature>
<keyword evidence="3" id="KW-1185">Reference proteome</keyword>